<dbReference type="Pfam" id="PF13840">
    <property type="entry name" value="ACT_7"/>
    <property type="match status" value="1"/>
</dbReference>
<evidence type="ECO:0000259" key="2">
    <source>
        <dbReference type="Pfam" id="PF13840"/>
    </source>
</evidence>
<keyword evidence="4" id="KW-1185">Reference proteome</keyword>
<dbReference type="InterPro" id="IPR027795">
    <property type="entry name" value="CASTOR_ACT_dom"/>
</dbReference>
<feature type="domain" description="DUF2241" evidence="1">
    <location>
        <begin position="5"/>
        <end position="66"/>
    </location>
</feature>
<dbReference type="SUPFAM" id="SSF55021">
    <property type="entry name" value="ACT-like"/>
    <property type="match status" value="2"/>
</dbReference>
<dbReference type="InterPro" id="IPR018717">
    <property type="entry name" value="DUF2241"/>
</dbReference>
<dbReference type="Proteomes" id="UP000196778">
    <property type="component" value="Unassembled WGS sequence"/>
</dbReference>
<evidence type="ECO:0000259" key="1">
    <source>
        <dbReference type="Pfam" id="PF10000"/>
    </source>
</evidence>
<dbReference type="PANTHER" id="PTHR39199">
    <property type="entry name" value="BLR5128 PROTEIN"/>
    <property type="match status" value="1"/>
</dbReference>
<dbReference type="EMBL" id="FUKR01000014">
    <property type="protein sequence ID" value="SJN20393.1"/>
    <property type="molecule type" value="Genomic_DNA"/>
</dbReference>
<dbReference type="Pfam" id="PF10000">
    <property type="entry name" value="ACT_3"/>
    <property type="match status" value="1"/>
</dbReference>
<evidence type="ECO:0000313" key="4">
    <source>
        <dbReference type="Proteomes" id="UP000196778"/>
    </source>
</evidence>
<dbReference type="InterPro" id="IPR045865">
    <property type="entry name" value="ACT-like_dom_sf"/>
</dbReference>
<sequence length="135" mass="14038">MTEAMTELSEMLRRLDVTVRPSRYVFAETPHGGGGAIASAEAVVVEEESTTLVLTEHAAAAHGLDSGPRFSWLTLTVHSSLEAVGLTAAFSTALAVEGISCNVLAGHRHDHLLVPVADADRAVAVLRGLSAPGGR</sequence>
<gene>
    <name evidence="3" type="ORF">FM119_02295</name>
</gene>
<dbReference type="PANTHER" id="PTHR39199:SF1">
    <property type="entry name" value="BLR5128 PROTEIN"/>
    <property type="match status" value="1"/>
</dbReference>
<reference evidence="4" key="1">
    <citation type="submission" date="2017-02" db="EMBL/GenBank/DDBJ databases">
        <authorList>
            <person name="Dridi B."/>
        </authorList>
    </citation>
    <scope>NUCLEOTIDE SEQUENCE [LARGE SCALE GENOMIC DNA]</scope>
    <source>
        <strain evidence="4">EB411</strain>
    </source>
</reference>
<dbReference type="Gene3D" id="3.30.2130.10">
    <property type="entry name" value="VC0802-like"/>
    <property type="match status" value="1"/>
</dbReference>
<name>A0A1R4IM89_9MICO</name>
<dbReference type="OrthoDB" id="9797178at2"/>
<organism evidence="3 4">
    <name type="scientific">Mycetocola reblochoni REB411</name>
    <dbReference type="NCBI Taxonomy" id="1255698"/>
    <lineage>
        <taxon>Bacteria</taxon>
        <taxon>Bacillati</taxon>
        <taxon>Actinomycetota</taxon>
        <taxon>Actinomycetes</taxon>
        <taxon>Micrococcales</taxon>
        <taxon>Microbacteriaceae</taxon>
        <taxon>Mycetocola</taxon>
    </lineage>
</organism>
<accession>A0A1R4IM89</accession>
<feature type="domain" description="CASTOR ACT" evidence="2">
    <location>
        <begin position="71"/>
        <end position="127"/>
    </location>
</feature>
<proteinExistence type="predicted"/>
<protein>
    <submittedName>
        <fullName evidence="3">Uncharacterized protein</fullName>
    </submittedName>
</protein>
<dbReference type="AlphaFoldDB" id="A0A1R4IM89"/>
<evidence type="ECO:0000313" key="3">
    <source>
        <dbReference type="EMBL" id="SJN20393.1"/>
    </source>
</evidence>